<dbReference type="SUPFAM" id="SSF52972">
    <property type="entry name" value="ITPase-like"/>
    <property type="match status" value="1"/>
</dbReference>
<comment type="cofactor">
    <cofactor evidence="10">
        <name>Mg(2+)</name>
        <dbReference type="ChEBI" id="CHEBI:18420"/>
    </cofactor>
    <text evidence="10">Binds 1 Mg(2+) ion per subunit.</text>
</comment>
<comment type="function">
    <text evidence="10">Pyrophosphatase that catalyzes the hydrolysis of nucleoside triphosphates to their monophosphate derivatives, with a high preference for the non-canonical purine nucleotides XTP (xanthosine triphosphate), dITP (deoxyinosine triphosphate) and ITP. Seems to function as a house-cleaning enzyme that removes non-canonical purine nucleotides from the nucleotide pool, thus preventing their incorporation into DNA/RNA and avoiding chromosomal lesions.</text>
</comment>
<dbReference type="GO" id="GO:0009146">
    <property type="term" value="P:purine nucleoside triphosphate catabolic process"/>
    <property type="evidence" value="ECO:0007669"/>
    <property type="project" value="UniProtKB-UniRule"/>
</dbReference>
<dbReference type="Proteomes" id="UP000285123">
    <property type="component" value="Unassembled WGS sequence"/>
</dbReference>
<feature type="binding site" evidence="10">
    <location>
        <position position="73"/>
    </location>
    <ligand>
        <name>Mg(2+)</name>
        <dbReference type="ChEBI" id="CHEBI:18420"/>
    </ligand>
</feature>
<feature type="active site" description="Proton acceptor" evidence="10">
    <location>
        <position position="73"/>
    </location>
</feature>
<keyword evidence="6 10" id="KW-0460">Magnesium</keyword>
<evidence type="ECO:0000313" key="12">
    <source>
        <dbReference type="EMBL" id="ROO30163.1"/>
    </source>
</evidence>
<comment type="caution">
    <text evidence="12">The sequence shown here is derived from an EMBL/GenBank/DDBJ whole genome shotgun (WGS) entry which is preliminary data.</text>
</comment>
<protein>
    <recommendedName>
        <fullName evidence="10">dITP/XTP pyrophosphatase</fullName>
        <ecNumber evidence="10">3.6.1.66</ecNumber>
    </recommendedName>
    <alternativeName>
        <fullName evidence="10">Non-canonical purine NTP pyrophosphatase</fullName>
    </alternativeName>
    <alternativeName>
        <fullName evidence="10">Non-standard purine NTP pyrophosphatase</fullName>
    </alternativeName>
    <alternativeName>
        <fullName evidence="10">Nucleoside-triphosphate diphosphatase</fullName>
    </alternativeName>
    <alternativeName>
        <fullName evidence="10">Nucleoside-triphosphate pyrophosphatase</fullName>
        <shortName evidence="10">NTPase</shortName>
    </alternativeName>
</protein>
<reference evidence="12 13" key="1">
    <citation type="submission" date="2013-10" db="EMBL/GenBank/DDBJ databases">
        <title>Salinisphaera halophila YIM 95161 Genome Sequencing.</title>
        <authorList>
            <person name="Lai Q."/>
            <person name="Li C."/>
            <person name="Shao Z."/>
        </authorList>
    </citation>
    <scope>NUCLEOTIDE SEQUENCE [LARGE SCALE GENOMIC DNA]</scope>
    <source>
        <strain evidence="12 13">YIM 95161</strain>
    </source>
</reference>
<feature type="binding site" evidence="10">
    <location>
        <begin position="12"/>
        <end position="17"/>
    </location>
    <ligand>
        <name>substrate</name>
    </ligand>
</feature>
<dbReference type="CDD" id="cd00515">
    <property type="entry name" value="HAM1"/>
    <property type="match status" value="1"/>
</dbReference>
<comment type="catalytic activity">
    <reaction evidence="10">
        <text>ITP + H2O = IMP + diphosphate + H(+)</text>
        <dbReference type="Rhea" id="RHEA:29399"/>
        <dbReference type="ChEBI" id="CHEBI:15377"/>
        <dbReference type="ChEBI" id="CHEBI:15378"/>
        <dbReference type="ChEBI" id="CHEBI:33019"/>
        <dbReference type="ChEBI" id="CHEBI:58053"/>
        <dbReference type="ChEBI" id="CHEBI:61402"/>
        <dbReference type="EC" id="3.6.1.66"/>
    </reaction>
</comment>
<dbReference type="GO" id="GO:0017111">
    <property type="term" value="F:ribonucleoside triphosphate phosphatase activity"/>
    <property type="evidence" value="ECO:0007669"/>
    <property type="project" value="InterPro"/>
</dbReference>
<keyword evidence="5 10" id="KW-0378">Hydrolase</keyword>
<dbReference type="EC" id="3.6.1.66" evidence="10"/>
<dbReference type="GO" id="GO:0005829">
    <property type="term" value="C:cytosol"/>
    <property type="evidence" value="ECO:0007669"/>
    <property type="project" value="TreeGrafter"/>
</dbReference>
<evidence type="ECO:0000256" key="4">
    <source>
        <dbReference type="ARBA" id="ARBA00022741"/>
    </source>
</evidence>
<dbReference type="Gene3D" id="3.90.950.10">
    <property type="match status" value="1"/>
</dbReference>
<feature type="binding site" evidence="10">
    <location>
        <position position="74"/>
    </location>
    <ligand>
        <name>substrate</name>
    </ligand>
</feature>
<keyword evidence="4 10" id="KW-0547">Nucleotide-binding</keyword>
<evidence type="ECO:0000256" key="8">
    <source>
        <dbReference type="ARBA" id="ARBA00051875"/>
    </source>
</evidence>
<evidence type="ECO:0000256" key="9">
    <source>
        <dbReference type="ARBA" id="ARBA00052017"/>
    </source>
</evidence>
<dbReference type="GO" id="GO:0036220">
    <property type="term" value="F:ITP diphosphatase activity"/>
    <property type="evidence" value="ECO:0007669"/>
    <property type="project" value="UniProtKB-UniRule"/>
</dbReference>
<evidence type="ECO:0000256" key="11">
    <source>
        <dbReference type="RuleBase" id="RU003781"/>
    </source>
</evidence>
<dbReference type="PANTHER" id="PTHR11067:SF9">
    <property type="entry name" value="INOSINE TRIPHOSPHATE PYROPHOSPHATASE"/>
    <property type="match status" value="1"/>
</dbReference>
<evidence type="ECO:0000256" key="10">
    <source>
        <dbReference type="HAMAP-Rule" id="MF_01405"/>
    </source>
</evidence>
<gene>
    <name evidence="12" type="ORF">SAHL_08180</name>
</gene>
<dbReference type="PANTHER" id="PTHR11067">
    <property type="entry name" value="INOSINE TRIPHOSPHATE PYROPHOSPHATASE/HAM1 PROTEIN"/>
    <property type="match status" value="1"/>
</dbReference>
<dbReference type="Pfam" id="PF01725">
    <property type="entry name" value="Ham1p_like"/>
    <property type="match status" value="1"/>
</dbReference>
<evidence type="ECO:0000313" key="13">
    <source>
        <dbReference type="Proteomes" id="UP000285123"/>
    </source>
</evidence>
<feature type="binding site" evidence="10">
    <location>
        <begin position="158"/>
        <end position="161"/>
    </location>
    <ligand>
        <name>substrate</name>
    </ligand>
</feature>
<organism evidence="12 13">
    <name type="scientific">Salinisphaera orenii YIM 95161</name>
    <dbReference type="NCBI Taxonomy" id="1051139"/>
    <lineage>
        <taxon>Bacteria</taxon>
        <taxon>Pseudomonadati</taxon>
        <taxon>Pseudomonadota</taxon>
        <taxon>Gammaproteobacteria</taxon>
        <taxon>Salinisphaerales</taxon>
        <taxon>Salinisphaeraceae</taxon>
        <taxon>Salinisphaera</taxon>
    </lineage>
</organism>
<evidence type="ECO:0000256" key="7">
    <source>
        <dbReference type="ARBA" id="ARBA00023080"/>
    </source>
</evidence>
<evidence type="ECO:0000256" key="6">
    <source>
        <dbReference type="ARBA" id="ARBA00022842"/>
    </source>
</evidence>
<feature type="binding site" evidence="10">
    <location>
        <position position="181"/>
    </location>
    <ligand>
        <name>substrate</name>
    </ligand>
</feature>
<name>A0A423PX22_9GAMM</name>
<sequence>MNGLPRRWVLASGNAGKLAEMRALLDGLGIDLVAQSEFDVADAEETGIGFVDNALIKARHAAAHTGLAAIADDSGLAVDALDGDPGVHSARYAGVHGDDAANNAKLVSALADIPAAERGAAFHCCLVATRSAQDPVPIIAHGVWRGRVLTEPRGDHGFGYDPLFWVESENASAAEMSAEHKNRVSHRARAMHELIERLRAGG</sequence>
<feature type="binding site" evidence="10">
    <location>
        <position position="44"/>
    </location>
    <ligand>
        <name>Mg(2+)</name>
        <dbReference type="ChEBI" id="CHEBI:18420"/>
    </ligand>
</feature>
<dbReference type="GO" id="GO:0036222">
    <property type="term" value="F:XTP diphosphatase activity"/>
    <property type="evidence" value="ECO:0007669"/>
    <property type="project" value="UniProtKB-UniRule"/>
</dbReference>
<dbReference type="InterPro" id="IPR002637">
    <property type="entry name" value="RdgB/HAM1"/>
</dbReference>
<dbReference type="AlphaFoldDB" id="A0A423PX22"/>
<dbReference type="FunFam" id="3.90.950.10:FF:000001">
    <property type="entry name" value="dITP/XTP pyrophosphatase"/>
    <property type="match status" value="1"/>
</dbReference>
<comment type="catalytic activity">
    <reaction evidence="8 10">
        <text>dITP + H2O = dIMP + diphosphate + H(+)</text>
        <dbReference type="Rhea" id="RHEA:28342"/>
        <dbReference type="ChEBI" id="CHEBI:15377"/>
        <dbReference type="ChEBI" id="CHEBI:15378"/>
        <dbReference type="ChEBI" id="CHEBI:33019"/>
        <dbReference type="ChEBI" id="CHEBI:61194"/>
        <dbReference type="ChEBI" id="CHEBI:61382"/>
        <dbReference type="EC" id="3.6.1.66"/>
    </reaction>
</comment>
<dbReference type="HAMAP" id="MF_01405">
    <property type="entry name" value="Non_canon_purine_NTPase"/>
    <property type="match status" value="1"/>
</dbReference>
<keyword evidence="7 10" id="KW-0546">Nucleotide metabolism</keyword>
<dbReference type="GO" id="GO:0009117">
    <property type="term" value="P:nucleotide metabolic process"/>
    <property type="evidence" value="ECO:0007669"/>
    <property type="project" value="UniProtKB-KW"/>
</dbReference>
<evidence type="ECO:0000256" key="2">
    <source>
        <dbReference type="ARBA" id="ARBA00011738"/>
    </source>
</evidence>
<evidence type="ECO:0000256" key="3">
    <source>
        <dbReference type="ARBA" id="ARBA00022723"/>
    </source>
</evidence>
<dbReference type="GO" id="GO:0035870">
    <property type="term" value="F:dITP diphosphatase activity"/>
    <property type="evidence" value="ECO:0007669"/>
    <property type="project" value="UniProtKB-UniRule"/>
</dbReference>
<comment type="subunit">
    <text evidence="2 10">Homodimer.</text>
</comment>
<comment type="catalytic activity">
    <reaction evidence="9 10">
        <text>XTP + H2O = XMP + diphosphate + H(+)</text>
        <dbReference type="Rhea" id="RHEA:28610"/>
        <dbReference type="ChEBI" id="CHEBI:15377"/>
        <dbReference type="ChEBI" id="CHEBI:15378"/>
        <dbReference type="ChEBI" id="CHEBI:33019"/>
        <dbReference type="ChEBI" id="CHEBI:57464"/>
        <dbReference type="ChEBI" id="CHEBI:61314"/>
        <dbReference type="EC" id="3.6.1.66"/>
    </reaction>
</comment>
<dbReference type="RefSeq" id="WP_123590917.1">
    <property type="nucleotide sequence ID" value="NZ_AYKF01000077.1"/>
</dbReference>
<dbReference type="OrthoDB" id="9807456at2"/>
<proteinExistence type="inferred from homology"/>
<dbReference type="InterPro" id="IPR029001">
    <property type="entry name" value="ITPase-like_fam"/>
</dbReference>
<comment type="similarity">
    <text evidence="1 10 11">Belongs to the HAM1 NTPase family.</text>
</comment>
<accession>A0A423PX22</accession>
<dbReference type="NCBIfam" id="TIGR00042">
    <property type="entry name" value="RdgB/HAM1 family non-canonical purine NTP pyrophosphatase"/>
    <property type="match status" value="1"/>
</dbReference>
<dbReference type="GO" id="GO:0046872">
    <property type="term" value="F:metal ion binding"/>
    <property type="evidence" value="ECO:0007669"/>
    <property type="project" value="UniProtKB-KW"/>
</dbReference>
<evidence type="ECO:0000256" key="5">
    <source>
        <dbReference type="ARBA" id="ARBA00022801"/>
    </source>
</evidence>
<keyword evidence="3 10" id="KW-0479">Metal-binding</keyword>
<evidence type="ECO:0000256" key="1">
    <source>
        <dbReference type="ARBA" id="ARBA00008023"/>
    </source>
</evidence>
<feature type="binding site" evidence="10">
    <location>
        <begin position="186"/>
        <end position="187"/>
    </location>
    <ligand>
        <name>substrate</name>
    </ligand>
</feature>
<dbReference type="GO" id="GO:0000166">
    <property type="term" value="F:nucleotide binding"/>
    <property type="evidence" value="ECO:0007669"/>
    <property type="project" value="UniProtKB-KW"/>
</dbReference>
<dbReference type="EMBL" id="AYKF01000077">
    <property type="protein sequence ID" value="ROO30163.1"/>
    <property type="molecule type" value="Genomic_DNA"/>
</dbReference>
<dbReference type="InterPro" id="IPR020922">
    <property type="entry name" value="dITP/XTP_pyrophosphatase"/>
</dbReference>